<reference evidence="2" key="1">
    <citation type="submission" date="2018-11" db="EMBL/GenBank/DDBJ databases">
        <authorList>
            <consortium name="Pathogen Informatics"/>
        </authorList>
    </citation>
    <scope>NUCLEOTIDE SEQUENCE</scope>
</reference>
<dbReference type="EMBL" id="CAAALY010058429">
    <property type="protein sequence ID" value="VEL22797.1"/>
    <property type="molecule type" value="Genomic_DNA"/>
</dbReference>
<dbReference type="OrthoDB" id="364224at2759"/>
<protein>
    <submittedName>
        <fullName evidence="2">Uncharacterized protein</fullName>
    </submittedName>
</protein>
<name>A0A3S5FE35_9PLAT</name>
<evidence type="ECO:0000256" key="1">
    <source>
        <dbReference type="SAM" id="MobiDB-lite"/>
    </source>
</evidence>
<accession>A0A3S5FE35</accession>
<comment type="caution">
    <text evidence="2">The sequence shown here is derived from an EMBL/GenBank/DDBJ whole genome shotgun (WGS) entry which is preliminary data.</text>
</comment>
<proteinExistence type="predicted"/>
<evidence type="ECO:0000313" key="2">
    <source>
        <dbReference type="EMBL" id="VEL22797.1"/>
    </source>
</evidence>
<sequence>MSRLDPPLIAIGSSASDPSSPGIEEAPEGGVTGATSTTMAATPASSSTSGGLHLVGSSSILFAPVNTAPATTTGMARLVLYEYREPRRHWDLVEEVCQIGAPVHDLAFAPHMGQSYHSLAVGASNQVCVLRITSAAVASAMATNEIGLLGGGLSATNKSEPIYT</sequence>
<gene>
    <name evidence="2" type="ORF">PXEA_LOCUS16237</name>
</gene>
<feature type="compositionally biased region" description="Low complexity" evidence="1">
    <location>
        <begin position="33"/>
        <end position="48"/>
    </location>
</feature>
<dbReference type="Proteomes" id="UP000784294">
    <property type="component" value="Unassembled WGS sequence"/>
</dbReference>
<evidence type="ECO:0000313" key="3">
    <source>
        <dbReference type="Proteomes" id="UP000784294"/>
    </source>
</evidence>
<keyword evidence="3" id="KW-1185">Reference proteome</keyword>
<organism evidence="2 3">
    <name type="scientific">Protopolystoma xenopodis</name>
    <dbReference type="NCBI Taxonomy" id="117903"/>
    <lineage>
        <taxon>Eukaryota</taxon>
        <taxon>Metazoa</taxon>
        <taxon>Spiralia</taxon>
        <taxon>Lophotrochozoa</taxon>
        <taxon>Platyhelminthes</taxon>
        <taxon>Monogenea</taxon>
        <taxon>Polyopisthocotylea</taxon>
        <taxon>Polystomatidea</taxon>
        <taxon>Polystomatidae</taxon>
        <taxon>Protopolystoma</taxon>
    </lineage>
</organism>
<dbReference type="AlphaFoldDB" id="A0A3S5FE35"/>
<feature type="region of interest" description="Disordered" evidence="1">
    <location>
        <begin position="1"/>
        <end position="48"/>
    </location>
</feature>